<accession>C7LZ02</accession>
<dbReference type="AlphaFoldDB" id="C7LZ02"/>
<dbReference type="OrthoDB" id="9804804at2"/>
<keyword evidence="1" id="KW-0812">Transmembrane</keyword>
<evidence type="ECO:0000313" key="3">
    <source>
        <dbReference type="EMBL" id="ACU53960.1"/>
    </source>
</evidence>
<feature type="transmembrane region" description="Helical" evidence="1">
    <location>
        <begin position="12"/>
        <end position="30"/>
    </location>
</feature>
<dbReference type="HOGENOM" id="CLU_176022_3_0_11"/>
<protein>
    <recommendedName>
        <fullName evidence="2">Inner membrane protein YgaP-like transmembrane domain-containing protein</fullName>
    </recommendedName>
</protein>
<dbReference type="EMBL" id="CP001631">
    <property type="protein sequence ID" value="ACU53960.1"/>
    <property type="molecule type" value="Genomic_DNA"/>
</dbReference>
<evidence type="ECO:0000259" key="2">
    <source>
        <dbReference type="Pfam" id="PF11127"/>
    </source>
</evidence>
<dbReference type="InterPro" id="IPR021309">
    <property type="entry name" value="YgaP-like_TM"/>
</dbReference>
<name>C7LZ02_ACIFD</name>
<dbReference type="STRING" id="525909.Afer_1022"/>
<reference evidence="3 4" key="1">
    <citation type="journal article" date="2009" name="Stand. Genomic Sci.">
        <title>Complete genome sequence of Acidimicrobium ferrooxidans type strain (ICP).</title>
        <authorList>
            <person name="Clum A."/>
            <person name="Nolan M."/>
            <person name="Lang E."/>
            <person name="Glavina Del Rio T."/>
            <person name="Tice H."/>
            <person name="Copeland A."/>
            <person name="Cheng J.F."/>
            <person name="Lucas S."/>
            <person name="Chen F."/>
            <person name="Bruce D."/>
            <person name="Goodwin L."/>
            <person name="Pitluck S."/>
            <person name="Ivanova N."/>
            <person name="Mavrommatis K."/>
            <person name="Mikhailova N."/>
            <person name="Pati A."/>
            <person name="Chen A."/>
            <person name="Palaniappan K."/>
            <person name="Goker M."/>
            <person name="Spring S."/>
            <person name="Land M."/>
            <person name="Hauser L."/>
            <person name="Chang Y.J."/>
            <person name="Jeffries C.C."/>
            <person name="Chain P."/>
            <person name="Bristow J."/>
            <person name="Eisen J.A."/>
            <person name="Markowitz V."/>
            <person name="Hugenholtz P."/>
            <person name="Kyrpides N.C."/>
            <person name="Klenk H.P."/>
            <person name="Lapidus A."/>
        </authorList>
    </citation>
    <scope>NUCLEOTIDE SEQUENCE [LARGE SCALE GENOMIC DNA]</scope>
    <source>
        <strain evidence="4">DSM 10331 / JCM 15462 / NBRC 103882 / ICP</strain>
    </source>
</reference>
<keyword evidence="4" id="KW-1185">Reference proteome</keyword>
<dbReference type="KEGG" id="afo:Afer_1022"/>
<dbReference type="RefSeq" id="WP_015798446.1">
    <property type="nucleotide sequence ID" value="NC_013124.1"/>
</dbReference>
<proteinExistence type="predicted"/>
<dbReference type="Pfam" id="PF11127">
    <property type="entry name" value="YgaP-like_TM"/>
    <property type="match status" value="1"/>
</dbReference>
<dbReference type="Proteomes" id="UP000000771">
    <property type="component" value="Chromosome"/>
</dbReference>
<keyword evidence="1" id="KW-0472">Membrane</keyword>
<gene>
    <name evidence="3" type="ordered locus">Afer_1022</name>
</gene>
<evidence type="ECO:0000256" key="1">
    <source>
        <dbReference type="SAM" id="Phobius"/>
    </source>
</evidence>
<evidence type="ECO:0000313" key="4">
    <source>
        <dbReference type="Proteomes" id="UP000000771"/>
    </source>
</evidence>
<feature type="domain" description="Inner membrane protein YgaP-like transmembrane" evidence="2">
    <location>
        <begin position="1"/>
        <end position="64"/>
    </location>
</feature>
<feature type="transmembrane region" description="Helical" evidence="1">
    <location>
        <begin position="36"/>
        <end position="56"/>
    </location>
</feature>
<organism evidence="3 4">
    <name type="scientific">Acidimicrobium ferrooxidans (strain DSM 10331 / JCM 15462 / NBRC 103882 / ICP)</name>
    <dbReference type="NCBI Taxonomy" id="525909"/>
    <lineage>
        <taxon>Bacteria</taxon>
        <taxon>Bacillati</taxon>
        <taxon>Actinomycetota</taxon>
        <taxon>Acidimicrobiia</taxon>
        <taxon>Acidimicrobiales</taxon>
        <taxon>Acidimicrobiaceae</taxon>
        <taxon>Acidimicrobium</taxon>
    </lineage>
</organism>
<sequence>MRRNMGIWDRALRIVVATPVFWALGVMVGNGSVGSVVLYALAAIMLITGLTGYCPLYRLFGDRTTVGCAFCARAEREHAMR</sequence>
<keyword evidence="1" id="KW-1133">Transmembrane helix</keyword>